<sequence>VNYPNLVKDLKKKIDAFQKSPKGIEKLKRHKTIKKEIVNVECFDHLIGDRPTLLIKISAHNTNIKDGYIDQGTKVSISENDKLGSENNWIWLCPNIVELDNTKYRHHWIILVYEDPHKEPAELLSTVRLVLDKILCIPIQNIKLPEVLKELKEMGDISEFHIKLTSLSINENEVDDNLDEYFIKGEVRKESKLLFRDVPFEKIEELVKSSAILEKCSRAVIKLIKGKREYKITKSQLEEARGKLKETFEEIFNEKCYIKEEESSKEILYKPEFITTKLTPILHQYLKVANDN</sequence>
<proteinExistence type="predicted"/>
<gene>
    <name evidence="2" type="ORF">ACFPIB_16635</name>
</gene>
<reference evidence="3" key="1">
    <citation type="journal article" date="2019" name="Int. J. Syst. Evol. Microbiol.">
        <title>The Global Catalogue of Microorganisms (GCM) 10K type strain sequencing project: providing services to taxonomists for standard genome sequencing and annotation.</title>
        <authorList>
            <consortium name="The Broad Institute Genomics Platform"/>
            <consortium name="The Broad Institute Genome Sequencing Center for Infectious Disease"/>
            <person name="Wu L."/>
            <person name="Ma J."/>
        </authorList>
    </citation>
    <scope>NUCLEOTIDE SEQUENCE [LARGE SCALE GENOMIC DNA]</scope>
    <source>
        <strain evidence="3">KACC 12602</strain>
    </source>
</reference>
<dbReference type="Proteomes" id="UP001596161">
    <property type="component" value="Unassembled WGS sequence"/>
</dbReference>
<protein>
    <submittedName>
        <fullName evidence="2">Uncharacterized protein</fullName>
    </submittedName>
</protein>
<dbReference type="EMBL" id="JBHSKT010000014">
    <property type="protein sequence ID" value="MFC5272244.1"/>
    <property type="molecule type" value="Genomic_DNA"/>
</dbReference>
<name>A0ABW0ED33_9BACT</name>
<organism evidence="2 3">
    <name type="scientific">Adhaeribacter terreus</name>
    <dbReference type="NCBI Taxonomy" id="529703"/>
    <lineage>
        <taxon>Bacteria</taxon>
        <taxon>Pseudomonadati</taxon>
        <taxon>Bacteroidota</taxon>
        <taxon>Cytophagia</taxon>
        <taxon>Cytophagales</taxon>
        <taxon>Hymenobacteraceae</taxon>
        <taxon>Adhaeribacter</taxon>
    </lineage>
</organism>
<feature type="non-terminal residue" evidence="2">
    <location>
        <position position="1"/>
    </location>
</feature>
<evidence type="ECO:0000256" key="1">
    <source>
        <dbReference type="SAM" id="Coils"/>
    </source>
</evidence>
<evidence type="ECO:0000313" key="2">
    <source>
        <dbReference type="EMBL" id="MFC5272244.1"/>
    </source>
</evidence>
<dbReference type="RefSeq" id="WP_378018603.1">
    <property type="nucleotide sequence ID" value="NZ_JBHSKT010000014.1"/>
</dbReference>
<feature type="coiled-coil region" evidence="1">
    <location>
        <begin position="227"/>
        <end position="254"/>
    </location>
</feature>
<evidence type="ECO:0000313" key="3">
    <source>
        <dbReference type="Proteomes" id="UP001596161"/>
    </source>
</evidence>
<comment type="caution">
    <text evidence="2">The sequence shown here is derived from an EMBL/GenBank/DDBJ whole genome shotgun (WGS) entry which is preliminary data.</text>
</comment>
<keyword evidence="1" id="KW-0175">Coiled coil</keyword>
<keyword evidence="3" id="KW-1185">Reference proteome</keyword>
<accession>A0ABW0ED33</accession>